<dbReference type="Proteomes" id="UP001150925">
    <property type="component" value="Unassembled WGS sequence"/>
</dbReference>
<comment type="caution">
    <text evidence="2">The sequence shown here is derived from an EMBL/GenBank/DDBJ whole genome shotgun (WGS) entry which is preliminary data.</text>
</comment>
<dbReference type="AlphaFoldDB" id="A0A9W8AJP8"/>
<dbReference type="PANTHER" id="PTHR37283">
    <property type="entry name" value="PH DOMAIN-CONTAINING PROTEIN YHR131C"/>
    <property type="match status" value="1"/>
</dbReference>
<dbReference type="InterPro" id="IPR001849">
    <property type="entry name" value="PH_domain"/>
</dbReference>
<dbReference type="Gene3D" id="2.30.29.30">
    <property type="entry name" value="Pleckstrin-homology domain (PH domain)/Phosphotyrosine-binding domain (PTB)"/>
    <property type="match status" value="1"/>
</dbReference>
<dbReference type="OrthoDB" id="5865767at2759"/>
<evidence type="ECO:0000259" key="1">
    <source>
        <dbReference type="PROSITE" id="PS50003"/>
    </source>
</evidence>
<dbReference type="PANTHER" id="PTHR37283:SF1">
    <property type="entry name" value="PH DOMAIN-CONTAINING PROTEIN YHR131C"/>
    <property type="match status" value="1"/>
</dbReference>
<dbReference type="InterPro" id="IPR011993">
    <property type="entry name" value="PH-like_dom_sf"/>
</dbReference>
<evidence type="ECO:0000313" key="3">
    <source>
        <dbReference type="Proteomes" id="UP001150925"/>
    </source>
</evidence>
<feature type="domain" description="PH" evidence="1">
    <location>
        <begin position="1"/>
        <end position="82"/>
    </location>
</feature>
<gene>
    <name evidence="2" type="ORF">IWQ62_005469</name>
</gene>
<sequence length="106" mass="12740">MRYFQLWGTCLRIYEHKPKDYKDTSHLLLSFGTQDLHSGLALEYRKRPYVFRVRVDGFQFLVQAKSAQEMVYWIDALHASANIALPIEERHIPRFTPLTHRHRHHH</sequence>
<organism evidence="2 3">
    <name type="scientific">Dispira parvispora</name>
    <dbReference type="NCBI Taxonomy" id="1520584"/>
    <lineage>
        <taxon>Eukaryota</taxon>
        <taxon>Fungi</taxon>
        <taxon>Fungi incertae sedis</taxon>
        <taxon>Zoopagomycota</taxon>
        <taxon>Kickxellomycotina</taxon>
        <taxon>Dimargaritomycetes</taxon>
        <taxon>Dimargaritales</taxon>
        <taxon>Dimargaritaceae</taxon>
        <taxon>Dispira</taxon>
    </lineage>
</organism>
<accession>A0A9W8AJP8</accession>
<keyword evidence="3" id="KW-1185">Reference proteome</keyword>
<reference evidence="2" key="1">
    <citation type="submission" date="2022-07" db="EMBL/GenBank/DDBJ databases">
        <title>Phylogenomic reconstructions and comparative analyses of Kickxellomycotina fungi.</title>
        <authorList>
            <person name="Reynolds N.K."/>
            <person name="Stajich J.E."/>
            <person name="Barry K."/>
            <person name="Grigoriev I.V."/>
            <person name="Crous P."/>
            <person name="Smith M.E."/>
        </authorList>
    </citation>
    <scope>NUCLEOTIDE SEQUENCE</scope>
    <source>
        <strain evidence="2">RSA 1196</strain>
    </source>
</reference>
<name>A0A9W8AJP8_9FUNG</name>
<proteinExistence type="predicted"/>
<dbReference type="Pfam" id="PF00169">
    <property type="entry name" value="PH"/>
    <property type="match status" value="1"/>
</dbReference>
<protein>
    <recommendedName>
        <fullName evidence="1">PH domain-containing protein</fullName>
    </recommendedName>
</protein>
<dbReference type="SUPFAM" id="SSF50729">
    <property type="entry name" value="PH domain-like"/>
    <property type="match status" value="1"/>
</dbReference>
<dbReference type="PROSITE" id="PS50003">
    <property type="entry name" value="PH_DOMAIN"/>
    <property type="match status" value="1"/>
</dbReference>
<evidence type="ECO:0000313" key="2">
    <source>
        <dbReference type="EMBL" id="KAJ1955713.1"/>
    </source>
</evidence>
<dbReference type="EMBL" id="JANBPY010002273">
    <property type="protein sequence ID" value="KAJ1955713.1"/>
    <property type="molecule type" value="Genomic_DNA"/>
</dbReference>